<evidence type="ECO:0000256" key="8">
    <source>
        <dbReference type="ARBA" id="ARBA00022692"/>
    </source>
</evidence>
<dbReference type="PRINTS" id="PR01436">
    <property type="entry name" value="NADHDHGNASE2"/>
</dbReference>
<evidence type="ECO:0000256" key="4">
    <source>
        <dbReference type="ARBA" id="ARBA00012944"/>
    </source>
</evidence>
<evidence type="ECO:0000313" key="20">
    <source>
        <dbReference type="EMBL" id="ARO34906.1"/>
    </source>
</evidence>
<feature type="transmembrane region" description="Helical" evidence="18">
    <location>
        <begin position="190"/>
        <end position="213"/>
    </location>
</feature>
<keyword evidence="14 18" id="KW-0830">Ubiquinone</keyword>
<keyword evidence="6" id="KW-0813">Transport</keyword>
<evidence type="ECO:0000256" key="6">
    <source>
        <dbReference type="ARBA" id="ARBA00022448"/>
    </source>
</evidence>
<evidence type="ECO:0000256" key="15">
    <source>
        <dbReference type="ARBA" id="ARBA00023128"/>
    </source>
</evidence>
<evidence type="ECO:0000256" key="17">
    <source>
        <dbReference type="ARBA" id="ARBA00049551"/>
    </source>
</evidence>
<dbReference type="InterPro" id="IPR001750">
    <property type="entry name" value="ND/Mrp_TM"/>
</dbReference>
<evidence type="ECO:0000256" key="3">
    <source>
        <dbReference type="ARBA" id="ARBA00007012"/>
    </source>
</evidence>
<keyword evidence="10 18" id="KW-1278">Translocase</keyword>
<feature type="transmembrane region" description="Helical" evidence="18">
    <location>
        <begin position="88"/>
        <end position="110"/>
    </location>
</feature>
<evidence type="ECO:0000256" key="11">
    <source>
        <dbReference type="ARBA" id="ARBA00022982"/>
    </source>
</evidence>
<comment type="function">
    <text evidence="18">Core subunit of the mitochondrial membrane respiratory chain NADH dehydrogenase (Complex I) which catalyzes electron transfer from NADH through the respiratory chain, using ubiquinone as an electron acceptor. Essential for the catalytic activity and assembly of complex I.</text>
</comment>
<dbReference type="Pfam" id="PF00361">
    <property type="entry name" value="Proton_antipo_M"/>
    <property type="match status" value="1"/>
</dbReference>
<keyword evidence="9 18" id="KW-0999">Mitochondrion inner membrane</keyword>
<comment type="similarity">
    <text evidence="3 18">Belongs to the complex I subunit 2 family.</text>
</comment>
<gene>
    <name evidence="20" type="primary">ND2</name>
</gene>
<reference evidence="20" key="1">
    <citation type="submission" date="2016-09" db="EMBL/GenBank/DDBJ databases">
        <title>The phylogeny and evolutionary history of the subfamily Cephinae (Hymenoptera: Cephidae) inferred from mitogenomes.</title>
        <authorList>
            <person name="Korkmaz E.M."/>
            <person name="Dogan O."/>
            <person name="Durel B.S."/>
            <person name="Budak M."/>
            <person name="Basibuyuk H.H."/>
        </authorList>
    </citation>
    <scope>NUCLEOTIDE SEQUENCE</scope>
</reference>
<organism evidence="20">
    <name type="scientific">Phylloecus linearis</name>
    <dbReference type="NCBI Taxonomy" id="2816400"/>
    <lineage>
        <taxon>Eukaryota</taxon>
        <taxon>Metazoa</taxon>
        <taxon>Ecdysozoa</taxon>
        <taxon>Arthropoda</taxon>
        <taxon>Hexapoda</taxon>
        <taxon>Insecta</taxon>
        <taxon>Pterygota</taxon>
        <taxon>Neoptera</taxon>
        <taxon>Endopterygota</taxon>
        <taxon>Hymenoptera</taxon>
        <taxon>Cephoidea</taxon>
        <taxon>Cephidae</taxon>
        <taxon>Phylloecus</taxon>
    </lineage>
</organism>
<sequence length="344" mass="40919">MMLIFSSSLIISTLIALTSNSWMMIWMMLEVNLMSFLPIMKMNSNNKMNFLFKYFIIQTISSSTFLMAILMIWIIQFNDNFKMINMNFMNLLISFSMILKMGLAPFHFWYIEIMMNLQWMIFLIMSTWQKIIPLLIISLIPMNLIIYMMIILSSLISALQGLTQINLRKIFAFSSINQTSWLTMNSSMSFYLMMMYMMIYMLISFNIMYLFNFNNFSYLHEIYLMNFYSYKTKFLLFSNILSLAGLPPFLGFLIKLISIKMLIFNNLYLITIIMIMASLMTLYFYLRLTYSSMIMINSKNKLNLINMNLLINNKLKFSQLNKLMFMSSMLNFFILMTILILTFN</sequence>
<evidence type="ECO:0000256" key="14">
    <source>
        <dbReference type="ARBA" id="ARBA00023075"/>
    </source>
</evidence>
<name>A0A1W6Q579_9HYME</name>
<feature type="transmembrane region" description="Helical" evidence="18">
    <location>
        <begin position="266"/>
        <end position="286"/>
    </location>
</feature>
<dbReference type="InterPro" id="IPR050175">
    <property type="entry name" value="Complex_I_Subunit_2"/>
</dbReference>
<evidence type="ECO:0000256" key="5">
    <source>
        <dbReference type="ARBA" id="ARBA00021008"/>
    </source>
</evidence>
<evidence type="ECO:0000256" key="7">
    <source>
        <dbReference type="ARBA" id="ARBA00022660"/>
    </source>
</evidence>
<geneLocation type="mitochondrion" evidence="20"/>
<evidence type="ECO:0000256" key="12">
    <source>
        <dbReference type="ARBA" id="ARBA00022989"/>
    </source>
</evidence>
<dbReference type="EMBL" id="KX907843">
    <property type="protein sequence ID" value="ARO34906.1"/>
    <property type="molecule type" value="Genomic_DNA"/>
</dbReference>
<evidence type="ECO:0000259" key="19">
    <source>
        <dbReference type="Pfam" id="PF00361"/>
    </source>
</evidence>
<evidence type="ECO:0000256" key="13">
    <source>
        <dbReference type="ARBA" id="ARBA00023027"/>
    </source>
</evidence>
<feature type="transmembrane region" description="Helical" evidence="18">
    <location>
        <begin position="50"/>
        <end position="76"/>
    </location>
</feature>
<keyword evidence="11 18" id="KW-0249">Electron transport</keyword>
<keyword evidence="7 18" id="KW-0679">Respiratory chain</keyword>
<proteinExistence type="inferred from homology"/>
<keyword evidence="16 18" id="KW-0472">Membrane</keyword>
<dbReference type="AlphaFoldDB" id="A0A1W6Q579"/>
<dbReference type="PANTHER" id="PTHR46552:SF1">
    <property type="entry name" value="NADH-UBIQUINONE OXIDOREDUCTASE CHAIN 2"/>
    <property type="match status" value="1"/>
</dbReference>
<feature type="domain" description="NADH:quinone oxidoreductase/Mrp antiporter transmembrane" evidence="19">
    <location>
        <begin position="19"/>
        <end position="281"/>
    </location>
</feature>
<evidence type="ECO:0000256" key="16">
    <source>
        <dbReference type="ARBA" id="ARBA00023136"/>
    </source>
</evidence>
<keyword evidence="8 18" id="KW-0812">Transmembrane</keyword>
<dbReference type="GO" id="GO:0005743">
    <property type="term" value="C:mitochondrial inner membrane"/>
    <property type="evidence" value="ECO:0007669"/>
    <property type="project" value="UniProtKB-SubCell"/>
</dbReference>
<feature type="transmembrane region" description="Helical" evidence="18">
    <location>
        <begin position="6"/>
        <end position="29"/>
    </location>
</feature>
<protein>
    <recommendedName>
        <fullName evidence="5 18">NADH-ubiquinone oxidoreductase chain 2</fullName>
        <ecNumber evidence="4 18">7.1.1.2</ecNumber>
    </recommendedName>
</protein>
<comment type="catalytic activity">
    <reaction evidence="17 18">
        <text>a ubiquinone + NADH + 5 H(+)(in) = a ubiquinol + NAD(+) + 4 H(+)(out)</text>
        <dbReference type="Rhea" id="RHEA:29091"/>
        <dbReference type="Rhea" id="RHEA-COMP:9565"/>
        <dbReference type="Rhea" id="RHEA-COMP:9566"/>
        <dbReference type="ChEBI" id="CHEBI:15378"/>
        <dbReference type="ChEBI" id="CHEBI:16389"/>
        <dbReference type="ChEBI" id="CHEBI:17976"/>
        <dbReference type="ChEBI" id="CHEBI:57540"/>
        <dbReference type="ChEBI" id="CHEBI:57945"/>
        <dbReference type="EC" id="7.1.1.2"/>
    </reaction>
</comment>
<evidence type="ECO:0000256" key="2">
    <source>
        <dbReference type="ARBA" id="ARBA00004448"/>
    </source>
</evidence>
<keyword evidence="13 18" id="KW-0520">NAD</keyword>
<keyword evidence="12 18" id="KW-1133">Transmembrane helix</keyword>
<feature type="transmembrane region" description="Helical" evidence="18">
    <location>
        <begin position="131"/>
        <end position="159"/>
    </location>
</feature>
<evidence type="ECO:0000256" key="18">
    <source>
        <dbReference type="RuleBase" id="RU003403"/>
    </source>
</evidence>
<keyword evidence="15 18" id="KW-0496">Mitochondrion</keyword>
<dbReference type="GO" id="GO:0006120">
    <property type="term" value="P:mitochondrial electron transport, NADH to ubiquinone"/>
    <property type="evidence" value="ECO:0007669"/>
    <property type="project" value="InterPro"/>
</dbReference>
<dbReference type="GO" id="GO:0008137">
    <property type="term" value="F:NADH dehydrogenase (ubiquinone) activity"/>
    <property type="evidence" value="ECO:0007669"/>
    <property type="project" value="UniProtKB-EC"/>
</dbReference>
<feature type="transmembrane region" description="Helical" evidence="18">
    <location>
        <begin position="234"/>
        <end position="254"/>
    </location>
</feature>
<dbReference type="InterPro" id="IPR003917">
    <property type="entry name" value="NADH_UbQ_OxRdtase_chain2"/>
</dbReference>
<evidence type="ECO:0000256" key="10">
    <source>
        <dbReference type="ARBA" id="ARBA00022967"/>
    </source>
</evidence>
<feature type="transmembrane region" description="Helical" evidence="18">
    <location>
        <begin position="323"/>
        <end position="343"/>
    </location>
</feature>
<comment type="function">
    <text evidence="1">Core subunit of the mitochondrial membrane respiratory chain NADH dehydrogenase (Complex I) that is believed to belong to the minimal assembly required for catalysis. Complex I functions in the transfer of electrons from NADH to the respiratory chain. The immediate electron acceptor for the enzyme is believed to be ubiquinone.</text>
</comment>
<comment type="subcellular location">
    <subcellularLocation>
        <location evidence="2 18">Mitochondrion inner membrane</location>
        <topology evidence="2 18">Multi-pass membrane protein</topology>
    </subcellularLocation>
</comment>
<evidence type="ECO:0000256" key="1">
    <source>
        <dbReference type="ARBA" id="ARBA00003257"/>
    </source>
</evidence>
<evidence type="ECO:0000256" key="9">
    <source>
        <dbReference type="ARBA" id="ARBA00022792"/>
    </source>
</evidence>
<accession>A0A1W6Q579</accession>
<dbReference type="EC" id="7.1.1.2" evidence="4 18"/>
<dbReference type="PANTHER" id="PTHR46552">
    <property type="entry name" value="NADH-UBIQUINONE OXIDOREDUCTASE CHAIN 2"/>
    <property type="match status" value="1"/>
</dbReference>